<reference evidence="1 2" key="1">
    <citation type="submission" date="2018-06" db="EMBL/GenBank/DDBJ databases">
        <authorList>
            <consortium name="Pathogen Informatics"/>
            <person name="Doyle S."/>
        </authorList>
    </citation>
    <scope>NUCLEOTIDE SEQUENCE [LARGE SCALE GENOMIC DNA]</scope>
    <source>
        <strain evidence="1 2">NCTC10742</strain>
    </source>
</reference>
<accession>A0A378SMR1</accession>
<protein>
    <submittedName>
        <fullName evidence="1">Uncharacterized protein</fullName>
    </submittedName>
</protein>
<evidence type="ECO:0000313" key="1">
    <source>
        <dbReference type="EMBL" id="STZ43196.1"/>
    </source>
</evidence>
<proteinExistence type="predicted"/>
<dbReference type="Proteomes" id="UP000254291">
    <property type="component" value="Unassembled WGS sequence"/>
</dbReference>
<organism evidence="1 2">
    <name type="scientific">Mycolicibacterium gilvum</name>
    <dbReference type="NCBI Taxonomy" id="1804"/>
    <lineage>
        <taxon>Bacteria</taxon>
        <taxon>Bacillati</taxon>
        <taxon>Actinomycetota</taxon>
        <taxon>Actinomycetes</taxon>
        <taxon>Mycobacteriales</taxon>
        <taxon>Mycobacteriaceae</taxon>
        <taxon>Mycolicibacterium</taxon>
    </lineage>
</organism>
<name>A0A378SMR1_9MYCO</name>
<dbReference type="EMBL" id="UGQM01000001">
    <property type="protein sequence ID" value="STZ43196.1"/>
    <property type="molecule type" value="Genomic_DNA"/>
</dbReference>
<dbReference type="AlphaFoldDB" id="A0A378SMR1"/>
<sequence>MAKIVRDPSVSHDGLYGSVTVAYERDAERSPGRYQYQATLDALHGYEPAVVGWWALPEVIRSGRPARVSGSRQMARVAPDDSVEWLGVVESADAELAEYRDL</sequence>
<gene>
    <name evidence="1" type="ORF">NCTC10742_02413</name>
</gene>
<evidence type="ECO:0000313" key="2">
    <source>
        <dbReference type="Proteomes" id="UP000254291"/>
    </source>
</evidence>